<sequence length="41" mass="4302">MALLTTCLATSSALKVPETLPNNNIKKVRVEDKSACTALVG</sequence>
<protein>
    <submittedName>
        <fullName evidence="1">Uncharacterized protein</fullName>
    </submittedName>
</protein>
<dbReference type="AlphaFoldDB" id="A0A2I3CPL4"/>
<dbReference type="HOGENOM" id="CLU_3278360_0_0_6"/>
<dbReference type="KEGG" id="vag:N646_3947"/>
<dbReference type="EMBL" id="CP006719">
    <property type="protein sequence ID" value="AGV19756.1"/>
    <property type="molecule type" value="Genomic_DNA"/>
</dbReference>
<accession>A0A2I3CPL4</accession>
<proteinExistence type="predicted"/>
<gene>
    <name evidence="1" type="ORF">N646_3947</name>
</gene>
<evidence type="ECO:0000313" key="1">
    <source>
        <dbReference type="EMBL" id="AGV19756.1"/>
    </source>
</evidence>
<reference evidence="1 2" key="1">
    <citation type="journal article" date="2015" name="Genome Announc.">
        <title>Complete genome sequence of Vibrio alginolyticus ATCC 17749.</title>
        <authorList>
            <person name="Liu X.F."/>
            <person name="Cao Y."/>
            <person name="Zhang H.L."/>
            <person name="Chen Y.J."/>
            <person name="Hu C.J."/>
        </authorList>
    </citation>
    <scope>NUCLEOTIDE SEQUENCE [LARGE SCALE GENOMIC DNA]</scope>
    <source>
        <strain evidence="2">ATCC 17749 / DSM 2171 / NBRC 15630 / NCIMB 1903 / NCTC 12160 / XII-53</strain>
    </source>
</reference>
<name>A0A2I3CPL4_VIBAX</name>
<evidence type="ECO:0000313" key="2">
    <source>
        <dbReference type="Proteomes" id="UP000016714"/>
    </source>
</evidence>
<organism evidence="1 2">
    <name type="scientific">Vibrio alginolyticus (strain ATCC 17749 / DSM 2171 / NBRC 15630 / NCIMB 1903 / NCTC 12160 / XII-53)</name>
    <dbReference type="NCBI Taxonomy" id="1219076"/>
    <lineage>
        <taxon>Bacteria</taxon>
        <taxon>Pseudomonadati</taxon>
        <taxon>Pseudomonadota</taxon>
        <taxon>Gammaproteobacteria</taxon>
        <taxon>Vibrionales</taxon>
        <taxon>Vibrionaceae</taxon>
        <taxon>Vibrio</taxon>
    </lineage>
</organism>
<dbReference type="Proteomes" id="UP000016714">
    <property type="component" value="Chromosome 2"/>
</dbReference>